<dbReference type="EMBL" id="JAPVEB010000008">
    <property type="protein sequence ID" value="KAJ5260401.1"/>
    <property type="molecule type" value="Genomic_DNA"/>
</dbReference>
<organism evidence="2 3">
    <name type="scientific">Penicillium chrysogenum</name>
    <name type="common">Penicillium notatum</name>
    <dbReference type="NCBI Taxonomy" id="5076"/>
    <lineage>
        <taxon>Eukaryota</taxon>
        <taxon>Fungi</taxon>
        <taxon>Dikarya</taxon>
        <taxon>Ascomycota</taxon>
        <taxon>Pezizomycotina</taxon>
        <taxon>Eurotiomycetes</taxon>
        <taxon>Eurotiomycetidae</taxon>
        <taxon>Eurotiales</taxon>
        <taxon>Aspergillaceae</taxon>
        <taxon>Penicillium</taxon>
        <taxon>Penicillium chrysogenum species complex</taxon>
    </lineage>
</organism>
<keyword evidence="1" id="KW-0732">Signal</keyword>
<sequence>MDGYNFLFLPFLLIVSGPQRAQRASPVICPDPSRCRPEWFAGFAFPWSPQALHRKCEPEATTAQEARGAHKKWSFYWPGSEAWEIM</sequence>
<accession>A0ABQ8WA23</accession>
<evidence type="ECO:0000256" key="1">
    <source>
        <dbReference type="SAM" id="SignalP"/>
    </source>
</evidence>
<evidence type="ECO:0008006" key="4">
    <source>
        <dbReference type="Google" id="ProtNLM"/>
    </source>
</evidence>
<evidence type="ECO:0000313" key="2">
    <source>
        <dbReference type="EMBL" id="KAJ5260401.1"/>
    </source>
</evidence>
<proteinExistence type="predicted"/>
<feature type="chain" id="PRO_5045828943" description="Secreted protein" evidence="1">
    <location>
        <begin position="24"/>
        <end position="86"/>
    </location>
</feature>
<evidence type="ECO:0000313" key="3">
    <source>
        <dbReference type="Proteomes" id="UP001220256"/>
    </source>
</evidence>
<comment type="caution">
    <text evidence="2">The sequence shown here is derived from an EMBL/GenBank/DDBJ whole genome shotgun (WGS) entry which is preliminary data.</text>
</comment>
<dbReference type="Proteomes" id="UP001220256">
    <property type="component" value="Unassembled WGS sequence"/>
</dbReference>
<gene>
    <name evidence="2" type="ORF">N7505_009782</name>
</gene>
<protein>
    <recommendedName>
        <fullName evidence="4">Secreted protein</fullName>
    </recommendedName>
</protein>
<name>A0ABQ8WA23_PENCH</name>
<feature type="signal peptide" evidence="1">
    <location>
        <begin position="1"/>
        <end position="23"/>
    </location>
</feature>
<keyword evidence="3" id="KW-1185">Reference proteome</keyword>
<reference evidence="2 3" key="1">
    <citation type="journal article" date="2023" name="IMA Fungus">
        <title>Comparative genomic study of the Penicillium genus elucidates a diverse pangenome and 15 lateral gene transfer events.</title>
        <authorList>
            <person name="Petersen C."/>
            <person name="Sorensen T."/>
            <person name="Nielsen M.R."/>
            <person name="Sondergaard T.E."/>
            <person name="Sorensen J.L."/>
            <person name="Fitzpatrick D.A."/>
            <person name="Frisvad J.C."/>
            <person name="Nielsen K.L."/>
        </authorList>
    </citation>
    <scope>NUCLEOTIDE SEQUENCE [LARGE SCALE GENOMIC DNA]</scope>
    <source>
        <strain evidence="2 3">IBT 3361</strain>
    </source>
</reference>